<dbReference type="InterPro" id="IPR023214">
    <property type="entry name" value="HAD_sf"/>
</dbReference>
<protein>
    <submittedName>
        <fullName evidence="1">Cof-type HAD-IIB family hydrolase</fullName>
    </submittedName>
</protein>
<dbReference type="SUPFAM" id="SSF56784">
    <property type="entry name" value="HAD-like"/>
    <property type="match status" value="1"/>
</dbReference>
<dbReference type="RefSeq" id="WP_269663512.1">
    <property type="nucleotide sequence ID" value="NZ_CP114413.1"/>
</dbReference>
<name>A0ABY7KR59_9ACTN</name>
<dbReference type="Gene3D" id="3.40.50.1000">
    <property type="entry name" value="HAD superfamily/HAD-like"/>
    <property type="match status" value="1"/>
</dbReference>
<reference evidence="1" key="1">
    <citation type="submission" date="2022-12" db="EMBL/GenBank/DDBJ databases">
        <authorList>
            <person name="Ruckert C."/>
            <person name="Busche T."/>
            <person name="Kalinowski J."/>
            <person name="Wittmann C."/>
        </authorList>
    </citation>
    <scope>NUCLEOTIDE SEQUENCE</scope>
    <source>
        <strain evidence="1">DSM 40467</strain>
    </source>
</reference>
<evidence type="ECO:0000313" key="1">
    <source>
        <dbReference type="EMBL" id="WAZ26028.1"/>
    </source>
</evidence>
<dbReference type="Pfam" id="PF08282">
    <property type="entry name" value="Hydrolase_3"/>
    <property type="match status" value="1"/>
</dbReference>
<dbReference type="GO" id="GO:0016787">
    <property type="term" value="F:hydrolase activity"/>
    <property type="evidence" value="ECO:0007669"/>
    <property type="project" value="UniProtKB-KW"/>
</dbReference>
<accession>A0ABY7KR59</accession>
<sequence>MATTPARLLIDPPRLVATDLDGTLLRGDGTLSPRTRAALAAVERAGIPVVLVTGRPSRVVDALIESIGPHHVIAANGAAVHTPDGSLALASPLSPAEATRLVTGVRAAVPGVSFAVEYDRDFGHEPDYPTWSFGADSVELVGTAEALVARNPAGPLLKILAHHPTLPLGDFYEQARRAAGTAAETTHSTGLSLVEFSAPGVTKATTLIDWSGRLGIAAHEIVAFGDMPNDLPMLTAVGHSYAMANAHPDVLAAARHRTSSNEEDGVAEVLEGFVDALVP</sequence>
<dbReference type="InterPro" id="IPR006379">
    <property type="entry name" value="HAD-SF_hydro_IIB"/>
</dbReference>
<dbReference type="InterPro" id="IPR036412">
    <property type="entry name" value="HAD-like_sf"/>
</dbReference>
<keyword evidence="2" id="KW-1185">Reference proteome</keyword>
<evidence type="ECO:0000313" key="2">
    <source>
        <dbReference type="Proteomes" id="UP001164439"/>
    </source>
</evidence>
<dbReference type="Gene3D" id="3.30.1240.10">
    <property type="match status" value="1"/>
</dbReference>
<dbReference type="PANTHER" id="PTHR10000:SF8">
    <property type="entry name" value="HAD SUPERFAMILY HYDROLASE-LIKE, TYPE 3"/>
    <property type="match status" value="1"/>
</dbReference>
<proteinExistence type="predicted"/>
<dbReference type="Proteomes" id="UP001164439">
    <property type="component" value="Chromosome"/>
</dbReference>
<gene>
    <name evidence="1" type="ORF">STRCI_007569</name>
</gene>
<dbReference type="EMBL" id="CP114413">
    <property type="protein sequence ID" value="WAZ26028.1"/>
    <property type="molecule type" value="Genomic_DNA"/>
</dbReference>
<keyword evidence="1" id="KW-0378">Hydrolase</keyword>
<dbReference type="NCBIfam" id="TIGR01484">
    <property type="entry name" value="HAD-SF-IIB"/>
    <property type="match status" value="1"/>
</dbReference>
<dbReference type="PANTHER" id="PTHR10000">
    <property type="entry name" value="PHOSPHOSERINE PHOSPHATASE"/>
    <property type="match status" value="1"/>
</dbReference>
<organism evidence="1 2">
    <name type="scientific">Streptomyces cinnabarinus</name>
    <dbReference type="NCBI Taxonomy" id="67287"/>
    <lineage>
        <taxon>Bacteria</taxon>
        <taxon>Bacillati</taxon>
        <taxon>Actinomycetota</taxon>
        <taxon>Actinomycetes</taxon>
        <taxon>Kitasatosporales</taxon>
        <taxon>Streptomycetaceae</taxon>
        <taxon>Streptomyces</taxon>
    </lineage>
</organism>